<dbReference type="Gene3D" id="2.60.40.2380">
    <property type="match status" value="1"/>
</dbReference>
<keyword evidence="3" id="KW-0175">Coiled coil</keyword>
<dbReference type="PROSITE" id="PS50887">
    <property type="entry name" value="GGDEF"/>
    <property type="match status" value="1"/>
</dbReference>
<name>D5V3Q1_ARCNC</name>
<feature type="coiled-coil region" evidence="3">
    <location>
        <begin position="391"/>
        <end position="418"/>
    </location>
</feature>
<gene>
    <name evidence="6" type="ordered locus">Arnit_0093</name>
</gene>
<evidence type="ECO:0000259" key="5">
    <source>
        <dbReference type="PROSITE" id="PS50887"/>
    </source>
</evidence>
<dbReference type="EC" id="2.7.7.65" evidence="1"/>
<keyword evidence="4" id="KW-0472">Membrane</keyword>
<keyword evidence="4" id="KW-1133">Transmembrane helix</keyword>
<dbReference type="eggNOG" id="COG3706">
    <property type="taxonomic scope" value="Bacteria"/>
</dbReference>
<dbReference type="NCBIfam" id="TIGR00254">
    <property type="entry name" value="GGDEF"/>
    <property type="match status" value="1"/>
</dbReference>
<dbReference type="AlphaFoldDB" id="D5V3Q1"/>
<dbReference type="PANTHER" id="PTHR45138">
    <property type="entry name" value="REGULATORY COMPONENTS OF SENSORY TRANSDUCTION SYSTEM"/>
    <property type="match status" value="1"/>
</dbReference>
<feature type="transmembrane region" description="Helical" evidence="4">
    <location>
        <begin position="267"/>
        <end position="288"/>
    </location>
</feature>
<protein>
    <recommendedName>
        <fullName evidence="1">diguanylate cyclase</fullName>
        <ecNumber evidence="1">2.7.7.65</ecNumber>
    </recommendedName>
</protein>
<dbReference type="InterPro" id="IPR000160">
    <property type="entry name" value="GGDEF_dom"/>
</dbReference>
<feature type="domain" description="GGDEF" evidence="5">
    <location>
        <begin position="446"/>
        <end position="579"/>
    </location>
</feature>
<evidence type="ECO:0000313" key="7">
    <source>
        <dbReference type="Proteomes" id="UP000000939"/>
    </source>
</evidence>
<evidence type="ECO:0000256" key="4">
    <source>
        <dbReference type="SAM" id="Phobius"/>
    </source>
</evidence>
<evidence type="ECO:0000256" key="2">
    <source>
        <dbReference type="ARBA" id="ARBA00034247"/>
    </source>
</evidence>
<dbReference type="SUPFAM" id="SSF55073">
    <property type="entry name" value="Nucleotide cyclase"/>
    <property type="match status" value="1"/>
</dbReference>
<feature type="transmembrane region" description="Helical" evidence="4">
    <location>
        <begin position="352"/>
        <end position="374"/>
    </location>
</feature>
<evidence type="ECO:0000256" key="3">
    <source>
        <dbReference type="SAM" id="Coils"/>
    </source>
</evidence>
<dbReference type="CDD" id="cd01949">
    <property type="entry name" value="GGDEF"/>
    <property type="match status" value="1"/>
</dbReference>
<dbReference type="InterPro" id="IPR029787">
    <property type="entry name" value="Nucleotide_cyclase"/>
</dbReference>
<reference evidence="6 7" key="1">
    <citation type="journal article" date="2010" name="Stand. Genomic Sci.">
        <title>Complete genome sequence of Arcobacter nitrofigilis type strain (CI).</title>
        <authorList>
            <person name="Pati A."/>
            <person name="Gronow S."/>
            <person name="Lapidus A."/>
            <person name="Copeland A."/>
            <person name="Glavina Del Rio T."/>
            <person name="Nolan M."/>
            <person name="Lucas S."/>
            <person name="Tice H."/>
            <person name="Cheng J.F."/>
            <person name="Han C."/>
            <person name="Chertkov O."/>
            <person name="Bruce D."/>
            <person name="Tapia R."/>
            <person name="Goodwin L."/>
            <person name="Pitluck S."/>
            <person name="Liolios K."/>
            <person name="Ivanova N."/>
            <person name="Mavromatis K."/>
            <person name="Chen A."/>
            <person name="Palaniappan K."/>
            <person name="Land M."/>
            <person name="Hauser L."/>
            <person name="Chang Y.J."/>
            <person name="Jeffries C.D."/>
            <person name="Detter J.C."/>
            <person name="Rohde M."/>
            <person name="Goker M."/>
            <person name="Bristow J."/>
            <person name="Eisen J.A."/>
            <person name="Markowitz V."/>
            <person name="Hugenholtz P."/>
            <person name="Klenk H.P."/>
            <person name="Kyrpides N.C."/>
        </authorList>
    </citation>
    <scope>NUCLEOTIDE SEQUENCE [LARGE SCALE GENOMIC DNA]</scope>
    <source>
        <strain evidence="7">ATCC 33309 / DSM 7299 / CCUG 15893 / LMG 7604 / NCTC 12251 / CI</strain>
    </source>
</reference>
<feature type="transmembrane region" description="Helical" evidence="4">
    <location>
        <begin position="324"/>
        <end position="346"/>
    </location>
</feature>
<dbReference type="FunFam" id="3.30.70.270:FF:000001">
    <property type="entry name" value="Diguanylate cyclase domain protein"/>
    <property type="match status" value="1"/>
</dbReference>
<evidence type="ECO:0000256" key="1">
    <source>
        <dbReference type="ARBA" id="ARBA00012528"/>
    </source>
</evidence>
<dbReference type="HOGENOM" id="CLU_000445_105_4_7"/>
<dbReference type="OrthoDB" id="9778432at2"/>
<organism evidence="6 7">
    <name type="scientific">Arcobacter nitrofigilis (strain ATCC 33309 / DSM 7299 / CCUG 15893 / LMG 7604 / NCTC 12251 / CI)</name>
    <name type="common">Campylobacter nitrofigilis</name>
    <dbReference type="NCBI Taxonomy" id="572480"/>
    <lineage>
        <taxon>Bacteria</taxon>
        <taxon>Pseudomonadati</taxon>
        <taxon>Campylobacterota</taxon>
        <taxon>Epsilonproteobacteria</taxon>
        <taxon>Campylobacterales</taxon>
        <taxon>Arcobacteraceae</taxon>
        <taxon>Arcobacter</taxon>
    </lineage>
</organism>
<dbReference type="Pfam" id="PF00990">
    <property type="entry name" value="GGDEF"/>
    <property type="match status" value="1"/>
</dbReference>
<feature type="transmembrane region" description="Helical" evidence="4">
    <location>
        <begin position="294"/>
        <end position="312"/>
    </location>
</feature>
<dbReference type="Pfam" id="PF07695">
    <property type="entry name" value="7TMR-DISM_7TM"/>
    <property type="match status" value="1"/>
</dbReference>
<keyword evidence="4" id="KW-0812">Transmembrane</keyword>
<evidence type="ECO:0000313" key="6">
    <source>
        <dbReference type="EMBL" id="ADG91762.1"/>
    </source>
</evidence>
<feature type="transmembrane region" description="Helical" evidence="4">
    <location>
        <begin position="236"/>
        <end position="255"/>
    </location>
</feature>
<dbReference type="RefSeq" id="WP_013133907.1">
    <property type="nucleotide sequence ID" value="NC_014166.1"/>
</dbReference>
<feature type="transmembrane region" description="Helical" evidence="4">
    <location>
        <begin position="204"/>
        <end position="224"/>
    </location>
</feature>
<dbReference type="GO" id="GO:0052621">
    <property type="term" value="F:diguanylate cyclase activity"/>
    <property type="evidence" value="ECO:0007669"/>
    <property type="project" value="UniProtKB-EC"/>
</dbReference>
<comment type="catalytic activity">
    <reaction evidence="2">
        <text>2 GTP = 3',3'-c-di-GMP + 2 diphosphate</text>
        <dbReference type="Rhea" id="RHEA:24898"/>
        <dbReference type="ChEBI" id="CHEBI:33019"/>
        <dbReference type="ChEBI" id="CHEBI:37565"/>
        <dbReference type="ChEBI" id="CHEBI:58805"/>
        <dbReference type="EC" id="2.7.7.65"/>
    </reaction>
</comment>
<dbReference type="KEGG" id="ant:Arnit_0093"/>
<dbReference type="Proteomes" id="UP000000939">
    <property type="component" value="Chromosome"/>
</dbReference>
<dbReference type="InterPro" id="IPR043128">
    <property type="entry name" value="Rev_trsase/Diguanyl_cyclase"/>
</dbReference>
<sequence length="580" mass="67709" precursor="true">MIKYLLLLIFFFTTLFAEHTLIIDNNSTIEKFKISTYEDKTSSLTIKDIRSIKKFKEVNNNISNGFTNSTFWYKLTIKNTSPQTIQRYLKLTESIMDKIDFYIYSNNKMIKYKKDGVGYFKEGQKNYLERPFIEFDLKKDETKTIYIKISSLYPMFNSFQIYDKNALNTFEREYTTIYAFLIGSLLSLALYNLMIFFYTRDISYIFYVLYSLSFISWQTSMSGIYPFDTFLNTQSYYFVGASIPLLVAFLTLFTNHILDIRTMSKKYYYVLNFIGSFYIFLAICSIFAFKPSILVMNATTTFVLPFLLYMGYKSYKNGNIIAIFYLLAQVGFLSMSTLFSLSSYGFLEYNFYSRHGIMVGSFIEMILFSLALAYRIKILEKEKFIIMQKAKDNLEINVKKRTKELEESKKKLEILANKDFLSDLLNRRPLFEISNRLISLAKRENTTISVLLFDIDKFKAINDTYGHKEGDEVIKAFSKILKKDRRNSDIVARIGGEEFVILLPSTTHKDAFIIAEEIRKEVETFQVKTKDSTICFTVSCGVSSLRKEDNNMDELIARADKRLYMAKNNGRNVVVDGDIV</sequence>
<dbReference type="Pfam" id="PF07696">
    <property type="entry name" value="7TMR-DISMED2"/>
    <property type="match status" value="1"/>
</dbReference>
<dbReference type="InterPro" id="IPR050469">
    <property type="entry name" value="Diguanylate_Cyclase"/>
</dbReference>
<feature type="transmembrane region" description="Helical" evidence="4">
    <location>
        <begin position="177"/>
        <end position="197"/>
    </location>
</feature>
<dbReference type="Gene3D" id="3.30.70.270">
    <property type="match status" value="1"/>
</dbReference>
<proteinExistence type="predicted"/>
<accession>D5V3Q1</accession>
<dbReference type="PANTHER" id="PTHR45138:SF9">
    <property type="entry name" value="DIGUANYLATE CYCLASE DGCM-RELATED"/>
    <property type="match status" value="1"/>
</dbReference>
<dbReference type="SMART" id="SM00267">
    <property type="entry name" value="GGDEF"/>
    <property type="match status" value="1"/>
</dbReference>
<dbReference type="InterPro" id="IPR011622">
    <property type="entry name" value="7TMR_DISM_rcpt_extracell_dom2"/>
</dbReference>
<keyword evidence="7" id="KW-1185">Reference proteome</keyword>
<dbReference type="STRING" id="572480.Arnit_0093"/>
<dbReference type="InterPro" id="IPR011623">
    <property type="entry name" value="7TMR_DISM_rcpt_extracell_dom1"/>
</dbReference>
<dbReference type="EMBL" id="CP001999">
    <property type="protein sequence ID" value="ADG91762.1"/>
    <property type="molecule type" value="Genomic_DNA"/>
</dbReference>